<feature type="transmembrane region" description="Helical" evidence="5">
    <location>
        <begin position="171"/>
        <end position="192"/>
    </location>
</feature>
<proteinExistence type="predicted"/>
<evidence type="ECO:0000256" key="1">
    <source>
        <dbReference type="ARBA" id="ARBA00004127"/>
    </source>
</evidence>
<accession>A0A4P8WKA2</accession>
<dbReference type="GO" id="GO:0012505">
    <property type="term" value="C:endomembrane system"/>
    <property type="evidence" value="ECO:0007669"/>
    <property type="project" value="UniProtKB-SubCell"/>
</dbReference>
<keyword evidence="2 5" id="KW-0812">Transmembrane</keyword>
<dbReference type="OrthoDB" id="327281at2157"/>
<dbReference type="AlphaFoldDB" id="A0A4P8WKA2"/>
<protein>
    <submittedName>
        <fullName evidence="7">HTTM domain-containing protein</fullName>
    </submittedName>
</protein>
<feature type="transmembrane region" description="Helical" evidence="5">
    <location>
        <begin position="32"/>
        <end position="52"/>
    </location>
</feature>
<feature type="transmembrane region" description="Helical" evidence="5">
    <location>
        <begin position="139"/>
        <end position="159"/>
    </location>
</feature>
<dbReference type="EMBL" id="CP040330">
    <property type="protein sequence ID" value="QCS43522.1"/>
    <property type="molecule type" value="Genomic_DNA"/>
</dbReference>
<feature type="transmembrane region" description="Helical" evidence="5">
    <location>
        <begin position="235"/>
        <end position="253"/>
    </location>
</feature>
<feature type="domain" description="HTTM-like" evidence="6">
    <location>
        <begin position="27"/>
        <end position="294"/>
    </location>
</feature>
<sequence length="518" mass="57789">MSQALPSEARNRAANALDSLSRAVHRRFEIDLRALAAFRIAVGLLIITDLVLRARNLRAFYTDAGVLPLEALFSDYSSVYSLHAVSGEAWVQALLFCVAGAFALALLAGYRTRLATIASWVLLVSLHARNPMILNGGDILLRMLLLWGIFLPLGERWSIDARRIDRDRQTVSSVGTMAVLMQVLLMYVTNAIHKSRSDTWMAGNAVGEIFRADQFTVLLGNVIAEQALLMRAFTHLWMVLILLSPLLIVLTGYRRAAFASLFVGMHLGMFVTIQVGIFPLVAVAGLVLFYPPVVWDATTAIATRVGLTPRFRDGMTRLQGAAPQFSLPLFPSVRDGIPPLTSITSRGRILFSTVVPWLFLVLVVLANAQAVDYTEMPDPAEQVIDTAHADQQWRMFAPDPISNARWLVVPGELEGGTETDVLHESAVSWDRPPSVDETYETSRWRKYIATMRYADNENHRSYFANHLCGRWNETHETGVEQVTIYGLTDRAAPYDDEPDIAEYKLLEYDCSGEFIQNE</sequence>
<evidence type="ECO:0000256" key="3">
    <source>
        <dbReference type="ARBA" id="ARBA00022989"/>
    </source>
</evidence>
<gene>
    <name evidence="7" type="ORF">FEJ81_14630</name>
</gene>
<dbReference type="SMART" id="SM00752">
    <property type="entry name" value="HTTM"/>
    <property type="match status" value="1"/>
</dbReference>
<evidence type="ECO:0000313" key="8">
    <source>
        <dbReference type="Proteomes" id="UP000302218"/>
    </source>
</evidence>
<dbReference type="GeneID" id="40266533"/>
<name>A0A4P8WKA2_9EURY</name>
<feature type="transmembrane region" description="Helical" evidence="5">
    <location>
        <begin position="265"/>
        <end position="290"/>
    </location>
</feature>
<dbReference type="PANTHER" id="PTHR39535">
    <property type="entry name" value="SPORULATION-DELAYING PROTEIN SDPB"/>
    <property type="match status" value="1"/>
</dbReference>
<evidence type="ECO:0000313" key="7">
    <source>
        <dbReference type="EMBL" id="QCS43522.1"/>
    </source>
</evidence>
<dbReference type="RefSeq" id="WP_138245978.1">
    <property type="nucleotide sequence ID" value="NZ_CP040330.1"/>
</dbReference>
<feature type="transmembrane region" description="Helical" evidence="5">
    <location>
        <begin position="349"/>
        <end position="368"/>
    </location>
</feature>
<evidence type="ECO:0000256" key="2">
    <source>
        <dbReference type="ARBA" id="ARBA00022692"/>
    </source>
</evidence>
<dbReference type="InterPro" id="IPR052964">
    <property type="entry name" value="Sporulation_signal_mat"/>
</dbReference>
<reference evidence="8" key="1">
    <citation type="submission" date="2019-05" db="EMBL/GenBank/DDBJ databases">
        <title>Genome sequence and methylation pattern of the halophilic Archaeon Natrinema versiforme BOL5-4.</title>
        <authorList>
            <person name="DasSarma P."/>
            <person name="Anton B.P."/>
            <person name="DasSarma S.L."/>
            <person name="Martinez F.L."/>
            <person name="Guzman D."/>
            <person name="Roberts R.J."/>
            <person name="DasSarma S."/>
        </authorList>
    </citation>
    <scope>NUCLEOTIDE SEQUENCE [LARGE SCALE GENOMIC DNA]</scope>
    <source>
        <strain evidence="8">BOL5-4</strain>
    </source>
</reference>
<evidence type="ECO:0000256" key="5">
    <source>
        <dbReference type="SAM" id="Phobius"/>
    </source>
</evidence>
<dbReference type="InterPro" id="IPR053934">
    <property type="entry name" value="HTTM_dom"/>
</dbReference>
<dbReference type="InterPro" id="IPR011020">
    <property type="entry name" value="HTTM-like"/>
</dbReference>
<keyword evidence="4 5" id="KW-0472">Membrane</keyword>
<keyword evidence="3 5" id="KW-1133">Transmembrane helix</keyword>
<evidence type="ECO:0000259" key="6">
    <source>
        <dbReference type="SMART" id="SM00752"/>
    </source>
</evidence>
<dbReference type="KEGG" id="nvr:FEJ81_14630"/>
<evidence type="ECO:0000256" key="4">
    <source>
        <dbReference type="ARBA" id="ARBA00023136"/>
    </source>
</evidence>
<organism evidence="7 8">
    <name type="scientific">Natrinema versiforme</name>
    <dbReference type="NCBI Taxonomy" id="88724"/>
    <lineage>
        <taxon>Archaea</taxon>
        <taxon>Methanobacteriati</taxon>
        <taxon>Methanobacteriota</taxon>
        <taxon>Stenosarchaea group</taxon>
        <taxon>Halobacteria</taxon>
        <taxon>Halobacteriales</taxon>
        <taxon>Natrialbaceae</taxon>
        <taxon>Natrinema</taxon>
    </lineage>
</organism>
<dbReference type="Pfam" id="PF05090">
    <property type="entry name" value="HTTM"/>
    <property type="match status" value="1"/>
</dbReference>
<dbReference type="PANTHER" id="PTHR39535:SF2">
    <property type="entry name" value="HTTM DOMAIN-CONTAINING PROTEIN"/>
    <property type="match status" value="1"/>
</dbReference>
<feature type="transmembrane region" description="Helical" evidence="5">
    <location>
        <begin position="89"/>
        <end position="107"/>
    </location>
</feature>
<comment type="subcellular location">
    <subcellularLocation>
        <location evidence="1">Endomembrane system</location>
        <topology evidence="1">Multi-pass membrane protein</topology>
    </subcellularLocation>
</comment>
<dbReference type="Proteomes" id="UP000302218">
    <property type="component" value="Chromosome"/>
</dbReference>